<name>A0A290Z9V1_9PSEU</name>
<dbReference type="RefSeq" id="WP_096495584.1">
    <property type="nucleotide sequence ID" value="NZ_CP023445.1"/>
</dbReference>
<dbReference type="PANTHER" id="PTHR43000">
    <property type="entry name" value="DTDP-D-GLUCOSE 4,6-DEHYDRATASE-RELATED"/>
    <property type="match status" value="1"/>
</dbReference>
<dbReference type="Gene3D" id="3.40.50.720">
    <property type="entry name" value="NAD(P)-binding Rossmann-like Domain"/>
    <property type="match status" value="1"/>
</dbReference>
<evidence type="ECO:0000256" key="1">
    <source>
        <dbReference type="ARBA" id="ARBA00007637"/>
    </source>
</evidence>
<evidence type="ECO:0000313" key="4">
    <source>
        <dbReference type="Proteomes" id="UP000218505"/>
    </source>
</evidence>
<reference evidence="3" key="1">
    <citation type="submission" date="2017-09" db="EMBL/GenBank/DDBJ databases">
        <title>Complete Genome Sequence of ansamitocin-producing Bacterium Actinosynnema pretiosum X47.</title>
        <authorList>
            <person name="Cao G."/>
            <person name="Zong G."/>
            <person name="Zhong C."/>
            <person name="Fu J."/>
        </authorList>
    </citation>
    <scope>NUCLEOTIDE SEQUENCE [LARGE SCALE GENOMIC DNA]</scope>
    <source>
        <strain evidence="3">X47</strain>
    </source>
</reference>
<feature type="domain" description="NAD-dependent epimerase/dehydratase" evidence="2">
    <location>
        <begin position="13"/>
        <end position="256"/>
    </location>
</feature>
<dbReference type="Proteomes" id="UP000218505">
    <property type="component" value="Chromosome"/>
</dbReference>
<dbReference type="InterPro" id="IPR036291">
    <property type="entry name" value="NAD(P)-bd_dom_sf"/>
</dbReference>
<dbReference type="Pfam" id="PF01370">
    <property type="entry name" value="Epimerase"/>
    <property type="match status" value="1"/>
</dbReference>
<accession>A0A290Z9V1</accession>
<proteinExistence type="inferred from homology"/>
<dbReference type="AlphaFoldDB" id="A0A290Z9V1"/>
<evidence type="ECO:0000259" key="2">
    <source>
        <dbReference type="Pfam" id="PF01370"/>
    </source>
</evidence>
<dbReference type="EMBL" id="CP023445">
    <property type="protein sequence ID" value="ATE55753.1"/>
    <property type="molecule type" value="Genomic_DNA"/>
</dbReference>
<comment type="similarity">
    <text evidence="1">Belongs to the NAD(P)-dependent epimerase/dehydratase family.</text>
</comment>
<protein>
    <submittedName>
        <fullName evidence="3">Epimerase</fullName>
    </submittedName>
</protein>
<keyword evidence="4" id="KW-1185">Reference proteome</keyword>
<evidence type="ECO:0000313" key="3">
    <source>
        <dbReference type="EMBL" id="ATE55753.1"/>
    </source>
</evidence>
<dbReference type="KEGG" id="apre:CNX65_22760"/>
<dbReference type="SUPFAM" id="SSF51735">
    <property type="entry name" value="NAD(P)-binding Rossmann-fold domains"/>
    <property type="match status" value="1"/>
</dbReference>
<dbReference type="InterPro" id="IPR001509">
    <property type="entry name" value="Epimerase_deHydtase"/>
</dbReference>
<sequence>MSDRLSALRGSRVLVTGGAGLIGSRVSRLLAAAGAEVVVLDNLLAYPPQALRVIGPPDGELVVADLVDRAALRKALAGADHVVHAAAFADVAACTREPARAFASNVHGTQILLDEIADSGVRRFVFISSASVYGDGDPDVTGARRFSERSPLLPISVYGNSKAWGENQTRITLAASATEAVVLRYFSVYGDPQVPKPGSHSWCVAWFGMHAMTRQPLLLHNGGTQVRDFVHVDDVAMATVLALVAPGAAGEVINVGTGEGTPVRTVAELIGGHFPDARVVETARPSGDPTGGCADTRRMREVLDWEPTIGLSAGVDRYVDWLRRTPHAVPDWLRPESVAAL</sequence>
<gene>
    <name evidence="3" type="ORF">CNX65_22760</name>
</gene>
<organism evidence="3 4">
    <name type="scientific">Actinosynnema pretiosum</name>
    <dbReference type="NCBI Taxonomy" id="42197"/>
    <lineage>
        <taxon>Bacteria</taxon>
        <taxon>Bacillati</taxon>
        <taxon>Actinomycetota</taxon>
        <taxon>Actinomycetes</taxon>
        <taxon>Pseudonocardiales</taxon>
        <taxon>Pseudonocardiaceae</taxon>
        <taxon>Actinosynnema</taxon>
    </lineage>
</organism>